<dbReference type="SUPFAM" id="SSF52540">
    <property type="entry name" value="P-loop containing nucleoside triphosphate hydrolases"/>
    <property type="match status" value="1"/>
</dbReference>
<dbReference type="Pfam" id="PF00005">
    <property type="entry name" value="ABC_tran"/>
    <property type="match status" value="1"/>
</dbReference>
<gene>
    <name evidence="10" type="ORF">ACCQ41_03925</name>
</gene>
<dbReference type="RefSeq" id="WP_410031088.1">
    <property type="nucleotide sequence ID" value="NZ_JBGMEI010000004.1"/>
</dbReference>
<proteinExistence type="predicted"/>
<evidence type="ECO:0000256" key="5">
    <source>
        <dbReference type="ARBA" id="ARBA00022989"/>
    </source>
</evidence>
<comment type="subcellular location">
    <subcellularLocation>
        <location evidence="1">Cell membrane</location>
        <topology evidence="1">Multi-pass membrane protein</topology>
    </subcellularLocation>
</comment>
<dbReference type="PANTHER" id="PTHR24221:SF654">
    <property type="entry name" value="ATP-BINDING CASSETTE SUB-FAMILY B MEMBER 6"/>
    <property type="match status" value="1"/>
</dbReference>
<keyword evidence="5 7" id="KW-1133">Transmembrane helix</keyword>
<feature type="domain" description="ABC transporter" evidence="8">
    <location>
        <begin position="367"/>
        <end position="607"/>
    </location>
</feature>
<dbReference type="SUPFAM" id="SSF90123">
    <property type="entry name" value="ABC transporter transmembrane region"/>
    <property type="match status" value="1"/>
</dbReference>
<keyword evidence="2 7" id="KW-0812">Transmembrane</keyword>
<evidence type="ECO:0000313" key="11">
    <source>
        <dbReference type="Proteomes" id="UP001637996"/>
    </source>
</evidence>
<reference evidence="10 11" key="1">
    <citation type="journal article" date="2025" name="Anaerobe">
        <title>Description of Anaerococcus kampingiae sp. nov., Anaerococcus groningensis sp. nov., Anaerococcus martiniensis sp. nov., and Anaerococcus cruorum sp. nov., isolated from human clinical specimens.</title>
        <authorList>
            <person name="Boiten K.E."/>
            <person name="Meijer J."/>
            <person name="van Wezel E.M."/>
            <person name="Veloo A.C.M."/>
        </authorList>
    </citation>
    <scope>NUCLEOTIDE SEQUENCE [LARGE SCALE GENOMIC DNA]</scope>
    <source>
        <strain evidence="10 11">ENR0831</strain>
    </source>
</reference>
<feature type="transmembrane region" description="Helical" evidence="7">
    <location>
        <begin position="275"/>
        <end position="297"/>
    </location>
</feature>
<dbReference type="SMART" id="SM00382">
    <property type="entry name" value="AAA"/>
    <property type="match status" value="1"/>
</dbReference>
<keyword evidence="6 7" id="KW-0472">Membrane</keyword>
<dbReference type="InterPro" id="IPR039421">
    <property type="entry name" value="Type_1_exporter"/>
</dbReference>
<dbReference type="PROSITE" id="PS50893">
    <property type="entry name" value="ABC_TRANSPORTER_2"/>
    <property type="match status" value="1"/>
</dbReference>
<evidence type="ECO:0000256" key="1">
    <source>
        <dbReference type="ARBA" id="ARBA00004651"/>
    </source>
</evidence>
<feature type="transmembrane region" description="Helical" evidence="7">
    <location>
        <begin position="85"/>
        <end position="103"/>
    </location>
</feature>
<evidence type="ECO:0000256" key="3">
    <source>
        <dbReference type="ARBA" id="ARBA00022741"/>
    </source>
</evidence>
<evidence type="ECO:0000259" key="8">
    <source>
        <dbReference type="PROSITE" id="PS50893"/>
    </source>
</evidence>
<sequence>MNETIKKDLSRFLTTDENIRSYLRSNKLTNVEILKYAYVPFKENRKIIASLIIYPIVNGIMPVLQAFIMYYLVGLIENNTRLNTLILTIAIYSLIIFICSIISNQIEYKTYAKYMATRLDFFRKSAARIMEMDYGLGENADFMAEFTKGFYPFSNNVEGLEGIYHDMYPLLSNLVSFILISIIMAKLSPLIFVFALGSIIIQLIIRNFTDAYRHKHMTELEKVSRKTERYYKEASDFSYAKDIRLFAFKEIFIEGFKPLVDNVYKISNKFIKPEIYLSPVLAILIVGIEAIAYYFLFGKMTNKTISLQNLTLAITSTTLYVSIISSLVMNISKTKSNLRYVSDGFDMIRADLNSTRGDKKIFGPISIEFEDVSFAYPLSDKKVLDNLSFRINSGQKIAIVGVNGAGKSTIISLILGLYKLSCGKIYINGIDSDQIDLKDRFKAFATVLQNVEPLAVSIAENVAASSDNINRDRVVESLEAAGLAYKLDQVEKGIDTPMTKNIHEDGTLFSGGENQKLAIARALYKKDSKAIIMDEPTASLDALAEEEIYRQIENISSDKTLIFISHRLASTRFCDKILLLDGGKIKEFGSHHELLKQDGLYKEMYESQKKYYEEAKNEK</sequence>
<dbReference type="InterPro" id="IPR011527">
    <property type="entry name" value="ABC1_TM_dom"/>
</dbReference>
<feature type="domain" description="ABC transmembrane type-1" evidence="9">
    <location>
        <begin position="56"/>
        <end position="336"/>
    </location>
</feature>
<evidence type="ECO:0000256" key="4">
    <source>
        <dbReference type="ARBA" id="ARBA00022840"/>
    </source>
</evidence>
<evidence type="ECO:0000256" key="7">
    <source>
        <dbReference type="SAM" id="Phobius"/>
    </source>
</evidence>
<dbReference type="InterPro" id="IPR027417">
    <property type="entry name" value="P-loop_NTPase"/>
</dbReference>
<dbReference type="Gene3D" id="3.40.50.300">
    <property type="entry name" value="P-loop containing nucleotide triphosphate hydrolases"/>
    <property type="match status" value="1"/>
</dbReference>
<accession>A0ABW9M7T9</accession>
<keyword evidence="4 10" id="KW-0067">ATP-binding</keyword>
<feature type="transmembrane region" description="Helical" evidence="7">
    <location>
        <begin position="309"/>
        <end position="329"/>
    </location>
</feature>
<feature type="transmembrane region" description="Helical" evidence="7">
    <location>
        <begin position="51"/>
        <end position="73"/>
    </location>
</feature>
<keyword evidence="3" id="KW-0547">Nucleotide-binding</keyword>
<evidence type="ECO:0000313" key="10">
    <source>
        <dbReference type="EMBL" id="MFO3665388.1"/>
    </source>
</evidence>
<evidence type="ECO:0000259" key="9">
    <source>
        <dbReference type="PROSITE" id="PS50929"/>
    </source>
</evidence>
<keyword evidence="11" id="KW-1185">Reference proteome</keyword>
<dbReference type="InterPro" id="IPR003593">
    <property type="entry name" value="AAA+_ATPase"/>
</dbReference>
<evidence type="ECO:0000256" key="6">
    <source>
        <dbReference type="ARBA" id="ARBA00023136"/>
    </source>
</evidence>
<dbReference type="Gene3D" id="1.20.1560.10">
    <property type="entry name" value="ABC transporter type 1, transmembrane domain"/>
    <property type="match status" value="1"/>
</dbReference>
<dbReference type="Proteomes" id="UP001637996">
    <property type="component" value="Unassembled WGS sequence"/>
</dbReference>
<name>A0ABW9M7T9_9FIRM</name>
<protein>
    <submittedName>
        <fullName evidence="10">ABC transporter ATP-binding protein</fullName>
    </submittedName>
</protein>
<dbReference type="PANTHER" id="PTHR24221">
    <property type="entry name" value="ATP-BINDING CASSETTE SUB-FAMILY B"/>
    <property type="match status" value="1"/>
</dbReference>
<dbReference type="InterPro" id="IPR003439">
    <property type="entry name" value="ABC_transporter-like_ATP-bd"/>
</dbReference>
<evidence type="ECO:0000256" key="2">
    <source>
        <dbReference type="ARBA" id="ARBA00022692"/>
    </source>
</evidence>
<feature type="transmembrane region" description="Helical" evidence="7">
    <location>
        <begin position="190"/>
        <end position="208"/>
    </location>
</feature>
<dbReference type="EMBL" id="JBGMEI010000004">
    <property type="protein sequence ID" value="MFO3665388.1"/>
    <property type="molecule type" value="Genomic_DNA"/>
</dbReference>
<dbReference type="PROSITE" id="PS50929">
    <property type="entry name" value="ABC_TM1F"/>
    <property type="match status" value="1"/>
</dbReference>
<dbReference type="GO" id="GO:0005524">
    <property type="term" value="F:ATP binding"/>
    <property type="evidence" value="ECO:0007669"/>
    <property type="project" value="UniProtKB-KW"/>
</dbReference>
<comment type="caution">
    <text evidence="10">The sequence shown here is derived from an EMBL/GenBank/DDBJ whole genome shotgun (WGS) entry which is preliminary data.</text>
</comment>
<dbReference type="InterPro" id="IPR036640">
    <property type="entry name" value="ABC1_TM_sf"/>
</dbReference>
<organism evidence="10 11">
    <name type="scientific">Anaerococcus martiniensis</name>
    <dbReference type="NCBI Taxonomy" id="3115615"/>
    <lineage>
        <taxon>Bacteria</taxon>
        <taxon>Bacillati</taxon>
        <taxon>Bacillota</taxon>
        <taxon>Tissierellia</taxon>
        <taxon>Tissierellales</taxon>
        <taxon>Peptoniphilaceae</taxon>
        <taxon>Anaerococcus</taxon>
    </lineage>
</organism>